<evidence type="ECO:0000256" key="2">
    <source>
        <dbReference type="SAM" id="Phobius"/>
    </source>
</evidence>
<feature type="transmembrane region" description="Helical" evidence="2">
    <location>
        <begin position="125"/>
        <end position="147"/>
    </location>
</feature>
<keyword evidence="2" id="KW-0472">Membrane</keyword>
<feature type="compositionally biased region" description="Low complexity" evidence="1">
    <location>
        <begin position="173"/>
        <end position="261"/>
    </location>
</feature>
<feature type="region of interest" description="Disordered" evidence="1">
    <location>
        <begin position="1"/>
        <end position="23"/>
    </location>
</feature>
<dbReference type="RefSeq" id="WP_344084094.1">
    <property type="nucleotide sequence ID" value="NZ_BAAAPO010000030.1"/>
</dbReference>
<organism evidence="3 4">
    <name type="scientific">Nostocoides veronense</name>
    <dbReference type="NCBI Taxonomy" id="330836"/>
    <lineage>
        <taxon>Bacteria</taxon>
        <taxon>Bacillati</taxon>
        <taxon>Actinomycetota</taxon>
        <taxon>Actinomycetes</taxon>
        <taxon>Micrococcales</taxon>
        <taxon>Intrasporangiaceae</taxon>
        <taxon>Nostocoides</taxon>
    </lineage>
</organism>
<accession>A0ABN2LR16</accession>
<feature type="region of interest" description="Disordered" evidence="1">
    <location>
        <begin position="165"/>
        <end position="273"/>
    </location>
</feature>
<evidence type="ECO:0000313" key="4">
    <source>
        <dbReference type="Proteomes" id="UP001499938"/>
    </source>
</evidence>
<name>A0ABN2LR16_9MICO</name>
<dbReference type="EMBL" id="BAAAPO010000030">
    <property type="protein sequence ID" value="GAA1794552.1"/>
    <property type="molecule type" value="Genomic_DNA"/>
</dbReference>
<sequence length="273" mass="26223">MDTTPLDGAAPLDDAARPGGPDALPAPKPVLGLSLTGILGGALAAVSAAALGARLGLAGTLVGAAVGSVVSAIAAAAYTQSLRHTRELIRTRTLTTGRAGRVEVEQSQVREVAPRAVPAGMPRRIAATAAILFVSAAVILTGLELGLGRSLDGQGSTTVGQVAERAVTGNTRPSSSPTGTTPASGSSTAPSSTDSSSDGSSSTSSTGTESSTTAPTGTSTTEPTGSATTPVAPSTTGETSSATTTTPPSQAPTTPASTPSAEVTGSATGTSTG</sequence>
<evidence type="ECO:0000256" key="1">
    <source>
        <dbReference type="SAM" id="MobiDB-lite"/>
    </source>
</evidence>
<feature type="compositionally biased region" description="Polar residues" evidence="1">
    <location>
        <begin position="263"/>
        <end position="273"/>
    </location>
</feature>
<gene>
    <name evidence="3" type="ORF">GCM10009811_18890</name>
</gene>
<proteinExistence type="predicted"/>
<dbReference type="Proteomes" id="UP001499938">
    <property type="component" value="Unassembled WGS sequence"/>
</dbReference>
<keyword evidence="2" id="KW-0812">Transmembrane</keyword>
<keyword evidence="4" id="KW-1185">Reference proteome</keyword>
<feature type="transmembrane region" description="Helical" evidence="2">
    <location>
        <begin position="30"/>
        <end position="51"/>
    </location>
</feature>
<reference evidence="3 4" key="1">
    <citation type="journal article" date="2019" name="Int. J. Syst. Evol. Microbiol.">
        <title>The Global Catalogue of Microorganisms (GCM) 10K type strain sequencing project: providing services to taxonomists for standard genome sequencing and annotation.</title>
        <authorList>
            <consortium name="The Broad Institute Genomics Platform"/>
            <consortium name="The Broad Institute Genome Sequencing Center for Infectious Disease"/>
            <person name="Wu L."/>
            <person name="Ma J."/>
        </authorList>
    </citation>
    <scope>NUCLEOTIDE SEQUENCE [LARGE SCALE GENOMIC DNA]</scope>
    <source>
        <strain evidence="3 4">JCM 15592</strain>
    </source>
</reference>
<evidence type="ECO:0000313" key="3">
    <source>
        <dbReference type="EMBL" id="GAA1794552.1"/>
    </source>
</evidence>
<protein>
    <submittedName>
        <fullName evidence="3">Uncharacterized protein</fullName>
    </submittedName>
</protein>
<feature type="transmembrane region" description="Helical" evidence="2">
    <location>
        <begin position="58"/>
        <end position="78"/>
    </location>
</feature>
<keyword evidence="2" id="KW-1133">Transmembrane helix</keyword>
<comment type="caution">
    <text evidence="3">The sequence shown here is derived from an EMBL/GenBank/DDBJ whole genome shotgun (WGS) entry which is preliminary data.</text>
</comment>